<keyword evidence="4 7" id="KW-0406">Ion transport</keyword>
<evidence type="ECO:0000256" key="1">
    <source>
        <dbReference type="ARBA" id="ARBA00004370"/>
    </source>
</evidence>
<dbReference type="InterPro" id="IPR026015">
    <property type="entry name" value="ATP_synth_OSCP/delta_N_sf"/>
</dbReference>
<reference evidence="8" key="2">
    <citation type="submission" date="2021-04" db="EMBL/GenBank/DDBJ databases">
        <title>Isolation and characterization of a novel species of the genus Sulfurimonas.</title>
        <authorList>
            <person name="Fukui M."/>
        </authorList>
    </citation>
    <scope>NUCLEOTIDE SEQUENCE</scope>
    <source>
        <strain evidence="8">H1576</strain>
    </source>
</reference>
<organism evidence="8 9">
    <name type="scientific">Sulfurimonas aquatica</name>
    <dbReference type="NCBI Taxonomy" id="2672570"/>
    <lineage>
        <taxon>Bacteria</taxon>
        <taxon>Pseudomonadati</taxon>
        <taxon>Campylobacterota</taxon>
        <taxon>Epsilonproteobacteria</taxon>
        <taxon>Campylobacterales</taxon>
        <taxon>Sulfurimonadaceae</taxon>
        <taxon>Sulfurimonas</taxon>
    </lineage>
</organism>
<keyword evidence="7" id="KW-0139">CF(1)</keyword>
<keyword evidence="9" id="KW-1185">Reference proteome</keyword>
<proteinExistence type="inferred from homology"/>
<dbReference type="InterPro" id="IPR000711">
    <property type="entry name" value="ATPase_OSCP/dsu"/>
</dbReference>
<dbReference type="Proteomes" id="UP000671852">
    <property type="component" value="Chromosome"/>
</dbReference>
<comment type="similarity">
    <text evidence="7">Belongs to the ATPase delta chain family.</text>
</comment>
<dbReference type="KEGG" id="saqt:GJV85_09125"/>
<dbReference type="GO" id="GO:0005886">
    <property type="term" value="C:plasma membrane"/>
    <property type="evidence" value="ECO:0007669"/>
    <property type="project" value="UniProtKB-SubCell"/>
</dbReference>
<evidence type="ECO:0000256" key="5">
    <source>
        <dbReference type="ARBA" id="ARBA00023136"/>
    </source>
</evidence>
<evidence type="ECO:0000256" key="3">
    <source>
        <dbReference type="ARBA" id="ARBA00022781"/>
    </source>
</evidence>
<keyword evidence="2 7" id="KW-0813">Transport</keyword>
<dbReference type="AlphaFoldDB" id="A0A975B108"/>
<comment type="subcellular location">
    <subcellularLocation>
        <location evidence="7">Cell membrane</location>
        <topology evidence="7">Peripheral membrane protein</topology>
    </subcellularLocation>
    <subcellularLocation>
        <location evidence="1">Membrane</location>
    </subcellularLocation>
</comment>
<evidence type="ECO:0000313" key="8">
    <source>
        <dbReference type="EMBL" id="QSZ42259.1"/>
    </source>
</evidence>
<comment type="function">
    <text evidence="7">F(1)F(0) ATP synthase produces ATP from ADP in the presence of a proton or sodium gradient. F-type ATPases consist of two structural domains, F(1) containing the extramembraneous catalytic core and F(0) containing the membrane proton channel, linked together by a central stalk and a peripheral stalk. During catalysis, ATP synthesis in the catalytic domain of F(1) is coupled via a rotary mechanism of the central stalk subunits to proton translocation.</text>
</comment>
<keyword evidence="3 7" id="KW-0375">Hydrogen ion transport</keyword>
<gene>
    <name evidence="7" type="primary">atpH</name>
    <name evidence="8" type="ORF">GJV85_09125</name>
</gene>
<evidence type="ECO:0000256" key="6">
    <source>
        <dbReference type="ARBA" id="ARBA00023310"/>
    </source>
</evidence>
<evidence type="ECO:0000256" key="4">
    <source>
        <dbReference type="ARBA" id="ARBA00023065"/>
    </source>
</evidence>
<dbReference type="RefSeq" id="WP_207561075.1">
    <property type="nucleotide sequence ID" value="NZ_CP046072.1"/>
</dbReference>
<dbReference type="SUPFAM" id="SSF47928">
    <property type="entry name" value="N-terminal domain of the delta subunit of the F1F0-ATP synthase"/>
    <property type="match status" value="1"/>
</dbReference>
<reference evidence="8" key="1">
    <citation type="submission" date="2019-11" db="EMBL/GenBank/DDBJ databases">
        <authorList>
            <person name="Kojima H."/>
        </authorList>
    </citation>
    <scope>NUCLEOTIDE SEQUENCE</scope>
    <source>
        <strain evidence="8">H1576</strain>
    </source>
</reference>
<name>A0A975B108_9BACT</name>
<accession>A0A975B108</accession>
<dbReference type="Pfam" id="PF00213">
    <property type="entry name" value="OSCP"/>
    <property type="match status" value="1"/>
</dbReference>
<keyword evidence="6 7" id="KW-0066">ATP synthesis</keyword>
<keyword evidence="7" id="KW-1003">Cell membrane</keyword>
<dbReference type="PRINTS" id="PR00125">
    <property type="entry name" value="ATPASEDELTA"/>
</dbReference>
<evidence type="ECO:0000256" key="2">
    <source>
        <dbReference type="ARBA" id="ARBA00022448"/>
    </source>
</evidence>
<keyword evidence="5 7" id="KW-0472">Membrane</keyword>
<evidence type="ECO:0000256" key="7">
    <source>
        <dbReference type="HAMAP-Rule" id="MF_01416"/>
    </source>
</evidence>
<dbReference type="GO" id="GO:0046933">
    <property type="term" value="F:proton-transporting ATP synthase activity, rotational mechanism"/>
    <property type="evidence" value="ECO:0007669"/>
    <property type="project" value="UniProtKB-UniRule"/>
</dbReference>
<dbReference type="Gene3D" id="1.10.520.20">
    <property type="entry name" value="N-terminal domain of the delta subunit of the F1F0-ATP synthase"/>
    <property type="match status" value="1"/>
</dbReference>
<evidence type="ECO:0000313" key="9">
    <source>
        <dbReference type="Proteomes" id="UP000671852"/>
    </source>
</evidence>
<dbReference type="HAMAP" id="MF_01416">
    <property type="entry name" value="ATP_synth_delta_bact"/>
    <property type="match status" value="1"/>
</dbReference>
<comment type="function">
    <text evidence="7">This protein is part of the stalk that links CF(0) to CF(1). It either transmits conformational changes from CF(0) to CF(1) or is implicated in proton conduction.</text>
</comment>
<sequence length="177" mass="19785">MEELIAKRYIKALKNDSDLASMQNISDIFSCLSDSFSNDKFVSVIVNPHVSRKDKSEILLEAVKSAQSDKVNNFIKLLVENKRINIIPAIAKELQKDIANSTKVYSGIIYSDSDIETKVLDELSSGLSKKFDSTISLAFKKNDFNGIKVEVEGLGIEINFSKDRIDSQIIDHIIKAI</sequence>
<protein>
    <recommendedName>
        <fullName evidence="7">ATP synthase subunit delta</fullName>
    </recommendedName>
    <alternativeName>
        <fullName evidence="7">ATP synthase F(1) sector subunit delta</fullName>
    </alternativeName>
    <alternativeName>
        <fullName evidence="7">F-type ATPase subunit delta</fullName>
        <shortName evidence="7">F-ATPase subunit delta</shortName>
    </alternativeName>
</protein>
<dbReference type="NCBIfam" id="NF006291">
    <property type="entry name" value="PRK08474.1"/>
    <property type="match status" value="1"/>
</dbReference>
<dbReference type="EMBL" id="CP046072">
    <property type="protein sequence ID" value="QSZ42259.1"/>
    <property type="molecule type" value="Genomic_DNA"/>
</dbReference>
<dbReference type="GO" id="GO:0045259">
    <property type="term" value="C:proton-transporting ATP synthase complex"/>
    <property type="evidence" value="ECO:0007669"/>
    <property type="project" value="UniProtKB-KW"/>
</dbReference>